<dbReference type="Proteomes" id="UP000328092">
    <property type="component" value="Unassembled WGS sequence"/>
</dbReference>
<accession>A0A508T1E4</accession>
<dbReference type="InterPro" id="IPR009506">
    <property type="entry name" value="YjiS-like"/>
</dbReference>
<evidence type="ECO:0000259" key="1">
    <source>
        <dbReference type="Pfam" id="PF06568"/>
    </source>
</evidence>
<organism evidence="2 3">
    <name type="scientific">Bradyrhizobium ivorense</name>
    <dbReference type="NCBI Taxonomy" id="2511166"/>
    <lineage>
        <taxon>Bacteria</taxon>
        <taxon>Pseudomonadati</taxon>
        <taxon>Pseudomonadota</taxon>
        <taxon>Alphaproteobacteria</taxon>
        <taxon>Hyphomicrobiales</taxon>
        <taxon>Nitrobacteraceae</taxon>
        <taxon>Bradyrhizobium</taxon>
    </lineage>
</organism>
<dbReference type="AlphaFoldDB" id="A0A508T1E4"/>
<dbReference type="EMBL" id="CAADFC020000005">
    <property type="protein sequence ID" value="VIO68031.1"/>
    <property type="molecule type" value="Genomic_DNA"/>
</dbReference>
<name>A0A508T1E4_9BRAD</name>
<protein>
    <recommendedName>
        <fullName evidence="1">YjiS-like domain-containing protein</fullName>
    </recommendedName>
</protein>
<dbReference type="Pfam" id="PF06568">
    <property type="entry name" value="YjiS-like"/>
    <property type="match status" value="1"/>
</dbReference>
<gene>
    <name evidence="2" type="ORF">CI1B_18150</name>
</gene>
<comment type="caution">
    <text evidence="2">The sequence shown here is derived from an EMBL/GenBank/DDBJ whole genome shotgun (WGS) entry which is preliminary data.</text>
</comment>
<reference evidence="2" key="1">
    <citation type="submission" date="2019-02" db="EMBL/GenBank/DDBJ databases">
        <authorList>
            <person name="Pothier F.J."/>
        </authorList>
    </citation>
    <scope>NUCLEOTIDE SEQUENCE</scope>
    <source>
        <strain evidence="2">CI-1B</strain>
    </source>
</reference>
<evidence type="ECO:0000313" key="3">
    <source>
        <dbReference type="Proteomes" id="UP000328092"/>
    </source>
</evidence>
<keyword evidence="3" id="KW-1185">Reference proteome</keyword>
<evidence type="ECO:0000313" key="2">
    <source>
        <dbReference type="EMBL" id="VIO68031.1"/>
    </source>
</evidence>
<feature type="domain" description="YjiS-like" evidence="1">
    <location>
        <begin position="28"/>
        <end position="61"/>
    </location>
</feature>
<dbReference type="RefSeq" id="WP_172627194.1">
    <property type="nucleotide sequence ID" value="NZ_CAADFB020000057.1"/>
</dbReference>
<sequence>MSIFTHESMTNHHAPHVHVSGLLNQVSDTLHVWWERYERRRELSQWSDRDLHDIGVSRSDVAFETEKPFWRA</sequence>
<proteinExistence type="predicted"/>